<gene>
    <name evidence="1" type="ORF">SAMN05421508_102466</name>
</gene>
<name>A0A286GAI4_9PROT</name>
<dbReference type="AlphaFoldDB" id="A0A286GAI4"/>
<protein>
    <submittedName>
        <fullName evidence="1">Uncharacterized protein</fullName>
    </submittedName>
</protein>
<accession>A0A286GAI4</accession>
<evidence type="ECO:0000313" key="1">
    <source>
        <dbReference type="EMBL" id="SOD92500.1"/>
    </source>
</evidence>
<keyword evidence="2" id="KW-1185">Reference proteome</keyword>
<proteinExistence type="predicted"/>
<dbReference type="Proteomes" id="UP000219621">
    <property type="component" value="Unassembled WGS sequence"/>
</dbReference>
<evidence type="ECO:0000313" key="2">
    <source>
        <dbReference type="Proteomes" id="UP000219621"/>
    </source>
</evidence>
<dbReference type="RefSeq" id="WP_097278209.1">
    <property type="nucleotide sequence ID" value="NZ_OCNJ01000002.1"/>
</dbReference>
<organism evidence="1 2">
    <name type="scientific">Caenispirillum bisanense</name>
    <dbReference type="NCBI Taxonomy" id="414052"/>
    <lineage>
        <taxon>Bacteria</taxon>
        <taxon>Pseudomonadati</taxon>
        <taxon>Pseudomonadota</taxon>
        <taxon>Alphaproteobacteria</taxon>
        <taxon>Rhodospirillales</taxon>
        <taxon>Novispirillaceae</taxon>
        <taxon>Caenispirillum</taxon>
    </lineage>
</organism>
<dbReference type="EMBL" id="OCNJ01000002">
    <property type="protein sequence ID" value="SOD92500.1"/>
    <property type="molecule type" value="Genomic_DNA"/>
</dbReference>
<sequence>MSCPDPAALEALERRFTGPVPRALRDALATPPAEVIRRRAAARAAALARFAAEARAAACALRSGRHLTDDLRLRLAGPAERLAWARERAEGWRRRAEARIP</sequence>
<reference evidence="1 2" key="1">
    <citation type="submission" date="2017-09" db="EMBL/GenBank/DDBJ databases">
        <authorList>
            <person name="Ehlers B."/>
            <person name="Leendertz F.H."/>
        </authorList>
    </citation>
    <scope>NUCLEOTIDE SEQUENCE [LARGE SCALE GENOMIC DNA]</scope>
    <source>
        <strain evidence="1 2">USBA 140</strain>
    </source>
</reference>